<keyword evidence="2" id="KW-1185">Reference proteome</keyword>
<comment type="caution">
    <text evidence="1">The sequence shown here is derived from an EMBL/GenBank/DDBJ whole genome shotgun (WGS) entry which is preliminary data.</text>
</comment>
<evidence type="ECO:0000313" key="1">
    <source>
        <dbReference type="EMBL" id="CAD7801226.1"/>
    </source>
</evidence>
<name>A0A9N8MF49_9FLAO</name>
<evidence type="ECO:0008006" key="3">
    <source>
        <dbReference type="Google" id="ProtNLM"/>
    </source>
</evidence>
<dbReference type="EMBL" id="CAJIMS010000001">
    <property type="protein sequence ID" value="CAD7801226.1"/>
    <property type="molecule type" value="Genomic_DNA"/>
</dbReference>
<accession>A0A9N8MF49</accession>
<sequence length="124" mass="14665">MAAENATVITKLFNMKMRPNYSKIYHDLLLAEQPEKLKDVKVKQLLQNLNTSDEVIKFNEKLFKQSKESSENNQKLRTYDKATMLKILNYQKQHGFSSNYISKKYKISRTTIAKWKKICNDEIQ</sequence>
<dbReference type="AlphaFoldDB" id="A0A9N8MF49"/>
<gene>
    <name evidence="1" type="ORF">CHRY9390_00746</name>
</gene>
<evidence type="ECO:0000313" key="2">
    <source>
        <dbReference type="Proteomes" id="UP000662618"/>
    </source>
</evidence>
<protein>
    <recommendedName>
        <fullName evidence="3">Helix-turn-helix domain-containing protein</fullName>
    </recommendedName>
</protein>
<dbReference type="InterPro" id="IPR010921">
    <property type="entry name" value="Trp_repressor/repl_initiator"/>
</dbReference>
<proteinExistence type="predicted"/>
<dbReference type="SUPFAM" id="SSF48295">
    <property type="entry name" value="TrpR-like"/>
    <property type="match status" value="1"/>
</dbReference>
<organism evidence="1 2">
    <name type="scientific">Chryseobacterium aquaeductus</name>
    <dbReference type="NCBI Taxonomy" id="2675056"/>
    <lineage>
        <taxon>Bacteria</taxon>
        <taxon>Pseudomonadati</taxon>
        <taxon>Bacteroidota</taxon>
        <taxon>Flavobacteriia</taxon>
        <taxon>Flavobacteriales</taxon>
        <taxon>Weeksellaceae</taxon>
        <taxon>Chryseobacterium group</taxon>
        <taxon>Chryseobacterium</taxon>
    </lineage>
</organism>
<dbReference type="RefSeq" id="WP_228453603.1">
    <property type="nucleotide sequence ID" value="NZ_CAJIMS010000001.1"/>
</dbReference>
<dbReference type="Proteomes" id="UP000662618">
    <property type="component" value="Unassembled WGS sequence"/>
</dbReference>
<dbReference type="GO" id="GO:0043565">
    <property type="term" value="F:sequence-specific DNA binding"/>
    <property type="evidence" value="ECO:0007669"/>
    <property type="project" value="InterPro"/>
</dbReference>
<reference evidence="1" key="1">
    <citation type="submission" date="2020-12" db="EMBL/GenBank/DDBJ databases">
        <authorList>
            <person name="Rodrigo-Torres L."/>
            <person name="Arahal R. D."/>
            <person name="Lucena T."/>
        </authorList>
    </citation>
    <scope>NUCLEOTIDE SEQUENCE</scope>
    <source>
        <strain evidence="1">CECT 9390</strain>
    </source>
</reference>